<evidence type="ECO:0000313" key="2">
    <source>
        <dbReference type="Proteomes" id="UP000294881"/>
    </source>
</evidence>
<protein>
    <submittedName>
        <fullName evidence="1">Phenylacetic acid degradation operon negative regulatory protein</fullName>
    </submittedName>
</protein>
<keyword evidence="2" id="KW-1185">Reference proteome</keyword>
<dbReference type="Gene3D" id="3.30.70.2650">
    <property type="match status" value="1"/>
</dbReference>
<dbReference type="Proteomes" id="UP000294881">
    <property type="component" value="Unassembled WGS sequence"/>
</dbReference>
<evidence type="ECO:0000313" key="1">
    <source>
        <dbReference type="EMBL" id="TCO15088.1"/>
    </source>
</evidence>
<dbReference type="PANTHER" id="PTHR30319">
    <property type="entry name" value="PHENYLACETIC ACID REGULATOR-RELATED TRANSCRIPTIONAL REPRESSOR"/>
    <property type="match status" value="1"/>
</dbReference>
<dbReference type="OrthoDB" id="2270427at2"/>
<gene>
    <name evidence="1" type="ORF">EV666_10264</name>
</gene>
<dbReference type="RefSeq" id="WP_132003051.1">
    <property type="nucleotide sequence ID" value="NZ_JBHUNN010000002.1"/>
</dbReference>
<sequence length="267" mass="29721">MSNPVNNRNKEKISARALVLDLFTTGVRDTLSSNDIRKIGRAFGLSDLALRTALTRLRAEGKLSTAGRGIYAAGVVEDPVRERAAVWRSHPGRRIAWDGSWVCAAIKPTSLPRTRWRRTQWALEFNGFRQDETGLWVRPNNLRGGAGRMASDLVALGAADAMLTARMDHVSGAHARRFSALWDRDRLARSHEDAIHMLEHSLRHMGSGEAVAVETLLTGREAIRRILRDPLLPAEIAETATLDRLVACMDAYDAFGRKAWADFMDQL</sequence>
<dbReference type="AlphaFoldDB" id="A0A4R2GVV4"/>
<comment type="caution">
    <text evidence="1">The sequence shown here is derived from an EMBL/GenBank/DDBJ whole genome shotgun (WGS) entry which is preliminary data.</text>
</comment>
<dbReference type="EMBL" id="SLWL01000002">
    <property type="protein sequence ID" value="TCO15088.1"/>
    <property type="molecule type" value="Genomic_DNA"/>
</dbReference>
<proteinExistence type="predicted"/>
<name>A0A4R2GVV4_9HYPH</name>
<organism evidence="1 2">
    <name type="scientific">Camelimonas lactis</name>
    <dbReference type="NCBI Taxonomy" id="659006"/>
    <lineage>
        <taxon>Bacteria</taxon>
        <taxon>Pseudomonadati</taxon>
        <taxon>Pseudomonadota</taxon>
        <taxon>Alphaproteobacteria</taxon>
        <taxon>Hyphomicrobiales</taxon>
        <taxon>Chelatococcaceae</taxon>
        <taxon>Camelimonas</taxon>
    </lineage>
</organism>
<reference evidence="1 2" key="1">
    <citation type="submission" date="2019-03" db="EMBL/GenBank/DDBJ databases">
        <title>Genomic Encyclopedia of Type Strains, Phase IV (KMG-IV): sequencing the most valuable type-strain genomes for metagenomic binning, comparative biology and taxonomic classification.</title>
        <authorList>
            <person name="Goeker M."/>
        </authorList>
    </citation>
    <scope>NUCLEOTIDE SEQUENCE [LARGE SCALE GENOMIC DNA]</scope>
    <source>
        <strain evidence="1 2">DSM 22958</strain>
    </source>
</reference>
<dbReference type="Gene3D" id="1.10.10.10">
    <property type="entry name" value="Winged helix-like DNA-binding domain superfamily/Winged helix DNA-binding domain"/>
    <property type="match status" value="1"/>
</dbReference>
<dbReference type="InterPro" id="IPR036388">
    <property type="entry name" value="WH-like_DNA-bd_sf"/>
</dbReference>
<dbReference type="PANTHER" id="PTHR30319:SF1">
    <property type="entry name" value="TRANSCRIPTIONAL REPRESSOR PAAX"/>
    <property type="match status" value="1"/>
</dbReference>
<dbReference type="GO" id="GO:0006351">
    <property type="term" value="P:DNA-templated transcription"/>
    <property type="evidence" value="ECO:0007669"/>
    <property type="project" value="TreeGrafter"/>
</dbReference>
<accession>A0A4R2GVV4</accession>